<dbReference type="EMBL" id="BAAARN010000001">
    <property type="protein sequence ID" value="GAA2732029.1"/>
    <property type="molecule type" value="Genomic_DNA"/>
</dbReference>
<dbReference type="PANTHER" id="PTHR42847:SF4">
    <property type="entry name" value="ALKANESULFONATE MONOOXYGENASE-RELATED"/>
    <property type="match status" value="1"/>
</dbReference>
<proteinExistence type="predicted"/>
<evidence type="ECO:0000256" key="2">
    <source>
        <dbReference type="ARBA" id="ARBA00022643"/>
    </source>
</evidence>
<evidence type="ECO:0000256" key="3">
    <source>
        <dbReference type="ARBA" id="ARBA00023002"/>
    </source>
</evidence>
<dbReference type="InterPro" id="IPR036661">
    <property type="entry name" value="Luciferase-like_sf"/>
</dbReference>
<gene>
    <name evidence="6" type="ORF">GCM10009867_07050</name>
</gene>
<keyword evidence="2" id="KW-0288">FMN</keyword>
<evidence type="ECO:0000313" key="7">
    <source>
        <dbReference type="Proteomes" id="UP001501326"/>
    </source>
</evidence>
<dbReference type="Proteomes" id="UP001501326">
    <property type="component" value="Unassembled WGS sequence"/>
</dbReference>
<sequence>MKFGFVVPFADALEFTELAVLGEQHGWDGVFTWETLWGTEAWVTLGAAAMVTSRIRLGTLLTPASRHRPWDLASRVGTVDRLSGGRTIMSVGLGALHEGWTAFEADEGRGERAKKLDECLAVYAGLFHGQPFSHEGRHYSAKPTEFMLPKPPVHQPHPPVWVVGAHVVGADRQRSLQRAARWDGLLPTVVDEHAKKGAPSYDLESFAEVLRIVRGMREDAGLPWEGYDRVVEADSTREFVQLDGTPADWEQAGATWWVESWWSVQPGPEGLAEVRRRVEAGPPSGG</sequence>
<keyword evidence="4" id="KW-0503">Monooxygenase</keyword>
<feature type="domain" description="Luciferase-like" evidence="5">
    <location>
        <begin position="13"/>
        <end position="171"/>
    </location>
</feature>
<dbReference type="Gene3D" id="3.20.20.30">
    <property type="entry name" value="Luciferase-like domain"/>
    <property type="match status" value="1"/>
</dbReference>
<evidence type="ECO:0000259" key="5">
    <source>
        <dbReference type="Pfam" id="PF00296"/>
    </source>
</evidence>
<evidence type="ECO:0000256" key="1">
    <source>
        <dbReference type="ARBA" id="ARBA00022630"/>
    </source>
</evidence>
<keyword evidence="7" id="KW-1185">Reference proteome</keyword>
<organism evidence="6 7">
    <name type="scientific">Pedococcus aerophilus</name>
    <dbReference type="NCBI Taxonomy" id="436356"/>
    <lineage>
        <taxon>Bacteria</taxon>
        <taxon>Bacillati</taxon>
        <taxon>Actinomycetota</taxon>
        <taxon>Actinomycetes</taxon>
        <taxon>Micrococcales</taxon>
        <taxon>Intrasporangiaceae</taxon>
        <taxon>Pedococcus</taxon>
    </lineage>
</organism>
<evidence type="ECO:0000313" key="6">
    <source>
        <dbReference type="EMBL" id="GAA2732029.1"/>
    </source>
</evidence>
<name>A0ABN3UHJ3_9MICO</name>
<keyword evidence="1" id="KW-0285">Flavoprotein</keyword>
<reference evidence="6 7" key="1">
    <citation type="journal article" date="2019" name="Int. J. Syst. Evol. Microbiol.">
        <title>The Global Catalogue of Microorganisms (GCM) 10K type strain sequencing project: providing services to taxonomists for standard genome sequencing and annotation.</title>
        <authorList>
            <consortium name="The Broad Institute Genomics Platform"/>
            <consortium name="The Broad Institute Genome Sequencing Center for Infectious Disease"/>
            <person name="Wu L."/>
            <person name="Ma J."/>
        </authorList>
    </citation>
    <scope>NUCLEOTIDE SEQUENCE [LARGE SCALE GENOMIC DNA]</scope>
    <source>
        <strain evidence="6 7">JCM 16378</strain>
    </source>
</reference>
<accession>A0ABN3UHJ3</accession>
<dbReference type="InterPro" id="IPR050172">
    <property type="entry name" value="SsuD_RutA_monooxygenase"/>
</dbReference>
<dbReference type="Pfam" id="PF00296">
    <property type="entry name" value="Bac_luciferase"/>
    <property type="match status" value="1"/>
</dbReference>
<evidence type="ECO:0000256" key="4">
    <source>
        <dbReference type="ARBA" id="ARBA00023033"/>
    </source>
</evidence>
<dbReference type="InterPro" id="IPR011251">
    <property type="entry name" value="Luciferase-like_dom"/>
</dbReference>
<protein>
    <submittedName>
        <fullName evidence="6">LLM class flavin-dependent oxidoreductase</fullName>
    </submittedName>
</protein>
<dbReference type="PANTHER" id="PTHR42847">
    <property type="entry name" value="ALKANESULFONATE MONOOXYGENASE"/>
    <property type="match status" value="1"/>
</dbReference>
<dbReference type="RefSeq" id="WP_344190287.1">
    <property type="nucleotide sequence ID" value="NZ_BAAARN010000001.1"/>
</dbReference>
<comment type="caution">
    <text evidence="6">The sequence shown here is derived from an EMBL/GenBank/DDBJ whole genome shotgun (WGS) entry which is preliminary data.</text>
</comment>
<keyword evidence="3" id="KW-0560">Oxidoreductase</keyword>
<dbReference type="SUPFAM" id="SSF51679">
    <property type="entry name" value="Bacterial luciferase-like"/>
    <property type="match status" value="1"/>
</dbReference>